<dbReference type="GO" id="GO:0016491">
    <property type="term" value="F:oxidoreductase activity"/>
    <property type="evidence" value="ECO:0007669"/>
    <property type="project" value="UniProtKB-KW"/>
</dbReference>
<comment type="caution">
    <text evidence="4">The sequence shown here is derived from an EMBL/GenBank/DDBJ whole genome shotgun (WGS) entry which is preliminary data.</text>
</comment>
<sequence>MNNDPRSHGLWERTAPPAPETAPLRGDAIADVAVVGAGYTGLSAALHLAETGARVVVLEGEAVGFGGSGRNVGLVNAGLWVKPDLVPAALGPERGERLLALLGDAPRRVFDLVATHGIACEAEGAGTLHCAVGPKGLADLEDRARQWQARGAPVRLLDAAEAARLTGTPAYAGALLDERAGTIQPLAYARGLARAALAAGAAIHTGSPVLGVADEGGRWRLATPGGCVSAEWVVVATNAYTRAPWPEIRAEIARLPYFNIATAPLSDNLRGTVLPGRQGAWDTKAVLTSFRLDAAGRLVIGSVGALRGTGGPVHRAWARRTLRQLFPQAGDVPFEAEWYGQIGMTTDALPRFHRLARRVVAFSGYNGRGIAPGTAFGRVLADLVAGTITEDALPLPVTAPVPIGFQAVRELAYEVGAQAVHLGEARLPGRRAEGRGDLISRSGRNGTRPE</sequence>
<accession>A0A5C4LFL6</accession>
<dbReference type="Gene3D" id="3.50.50.60">
    <property type="entry name" value="FAD/NAD(P)-binding domain"/>
    <property type="match status" value="1"/>
</dbReference>
<dbReference type="Gene3D" id="3.30.9.10">
    <property type="entry name" value="D-Amino Acid Oxidase, subunit A, domain 2"/>
    <property type="match status" value="1"/>
</dbReference>
<dbReference type="GO" id="GO:0005737">
    <property type="term" value="C:cytoplasm"/>
    <property type="evidence" value="ECO:0007669"/>
    <property type="project" value="TreeGrafter"/>
</dbReference>
<evidence type="ECO:0000256" key="2">
    <source>
        <dbReference type="SAM" id="MobiDB-lite"/>
    </source>
</evidence>
<proteinExistence type="predicted"/>
<dbReference type="Pfam" id="PF01266">
    <property type="entry name" value="DAO"/>
    <property type="match status" value="1"/>
</dbReference>
<dbReference type="AlphaFoldDB" id="A0A5C4LFL6"/>
<dbReference type="InterPro" id="IPR006076">
    <property type="entry name" value="FAD-dep_OxRdtase"/>
</dbReference>
<feature type="compositionally biased region" description="Basic and acidic residues" evidence="2">
    <location>
        <begin position="1"/>
        <end position="11"/>
    </location>
</feature>
<keyword evidence="5" id="KW-1185">Reference proteome</keyword>
<gene>
    <name evidence="4" type="ORF">FF100_18925</name>
</gene>
<keyword evidence="1" id="KW-0560">Oxidoreductase</keyword>
<feature type="region of interest" description="Disordered" evidence="2">
    <location>
        <begin position="1"/>
        <end position="21"/>
    </location>
</feature>
<organism evidence="4 5">
    <name type="scientific">Methylobacterium terricola</name>
    <dbReference type="NCBI Taxonomy" id="2583531"/>
    <lineage>
        <taxon>Bacteria</taxon>
        <taxon>Pseudomonadati</taxon>
        <taxon>Pseudomonadota</taxon>
        <taxon>Alphaproteobacteria</taxon>
        <taxon>Hyphomicrobiales</taxon>
        <taxon>Methylobacteriaceae</taxon>
        <taxon>Methylobacterium</taxon>
    </lineage>
</organism>
<dbReference type="OrthoDB" id="9814969at2"/>
<dbReference type="EMBL" id="VDDA01000008">
    <property type="protein sequence ID" value="TNC11711.1"/>
    <property type="molecule type" value="Genomic_DNA"/>
</dbReference>
<name>A0A5C4LFL6_9HYPH</name>
<reference evidence="4 5" key="1">
    <citation type="submission" date="2019-06" db="EMBL/GenBank/DDBJ databases">
        <title>Genome of Methylobacterium sp. 17Sr1-39.</title>
        <authorList>
            <person name="Seo T."/>
        </authorList>
    </citation>
    <scope>NUCLEOTIDE SEQUENCE [LARGE SCALE GENOMIC DNA]</scope>
    <source>
        <strain evidence="4 5">17Sr1-39</strain>
    </source>
</reference>
<dbReference type="PANTHER" id="PTHR13847">
    <property type="entry name" value="SARCOSINE DEHYDROGENASE-RELATED"/>
    <property type="match status" value="1"/>
</dbReference>
<feature type="domain" description="FAD dependent oxidoreductase" evidence="3">
    <location>
        <begin position="31"/>
        <end position="383"/>
    </location>
</feature>
<dbReference type="SUPFAM" id="SSF51905">
    <property type="entry name" value="FAD/NAD(P)-binding domain"/>
    <property type="match status" value="1"/>
</dbReference>
<protein>
    <submittedName>
        <fullName evidence="4">FAD-binding oxidoreductase</fullName>
    </submittedName>
</protein>
<evidence type="ECO:0000313" key="4">
    <source>
        <dbReference type="EMBL" id="TNC11711.1"/>
    </source>
</evidence>
<dbReference type="Proteomes" id="UP000305267">
    <property type="component" value="Unassembled WGS sequence"/>
</dbReference>
<dbReference type="PANTHER" id="PTHR13847:SF281">
    <property type="entry name" value="FAD DEPENDENT OXIDOREDUCTASE DOMAIN-CONTAINING PROTEIN"/>
    <property type="match status" value="1"/>
</dbReference>
<evidence type="ECO:0000313" key="5">
    <source>
        <dbReference type="Proteomes" id="UP000305267"/>
    </source>
</evidence>
<evidence type="ECO:0000256" key="1">
    <source>
        <dbReference type="ARBA" id="ARBA00023002"/>
    </source>
</evidence>
<dbReference type="PRINTS" id="PR00411">
    <property type="entry name" value="PNDRDTASEI"/>
</dbReference>
<dbReference type="InterPro" id="IPR036188">
    <property type="entry name" value="FAD/NAD-bd_sf"/>
</dbReference>
<evidence type="ECO:0000259" key="3">
    <source>
        <dbReference type="Pfam" id="PF01266"/>
    </source>
</evidence>